<keyword evidence="1" id="KW-0418">Kinase</keyword>
<dbReference type="GO" id="GO:0016301">
    <property type="term" value="F:kinase activity"/>
    <property type="evidence" value="ECO:0007669"/>
    <property type="project" value="UniProtKB-KW"/>
</dbReference>
<comment type="caution">
    <text evidence="1">The sequence shown here is derived from an EMBL/GenBank/DDBJ whole genome shotgun (WGS) entry which is preliminary data.</text>
</comment>
<dbReference type="Proteomes" id="UP000005466">
    <property type="component" value="Unassembled WGS sequence"/>
</dbReference>
<feature type="non-terminal residue" evidence="1">
    <location>
        <position position="1"/>
    </location>
</feature>
<organism evidence="1 2">
    <name type="scientific">Pseudomonas savastanoi pv. glycinea str. race 4</name>
    <dbReference type="NCBI Taxonomy" id="875330"/>
    <lineage>
        <taxon>Bacteria</taxon>
        <taxon>Pseudomonadati</taxon>
        <taxon>Pseudomonadota</taxon>
        <taxon>Gammaproteobacteria</taxon>
        <taxon>Pseudomonadales</taxon>
        <taxon>Pseudomonadaceae</taxon>
        <taxon>Pseudomonas</taxon>
    </lineage>
</organism>
<accession>F3CI05</accession>
<reference evidence="1 2" key="1">
    <citation type="journal article" date="2011" name="PLoS Pathog.">
        <title>Dynamic evolution of pathogenicity revealed by sequencing and comparative genomics of 19 Pseudomonas syringae isolates.</title>
        <authorList>
            <person name="Baltrus D.A."/>
            <person name="Nishimura M.T."/>
            <person name="Romanchuk A."/>
            <person name="Chang J.H."/>
            <person name="Mukhtar M.S."/>
            <person name="Cherkis K."/>
            <person name="Roach J."/>
            <person name="Grant S.R."/>
            <person name="Jones C.D."/>
            <person name="Dangl J.L."/>
        </authorList>
    </citation>
    <scope>NUCLEOTIDE SEQUENCE [LARGE SCALE GENOMIC DNA]</scope>
    <source>
        <strain evidence="2">race 4</strain>
    </source>
</reference>
<proteinExistence type="predicted"/>
<evidence type="ECO:0000313" key="2">
    <source>
        <dbReference type="Proteomes" id="UP000005466"/>
    </source>
</evidence>
<sequence>ATQLASAATELNSVTEDSYRGLNQQNAEIDQAATAINEMTSAVEEVA</sequence>
<evidence type="ECO:0000313" key="1">
    <source>
        <dbReference type="EMBL" id="EGH18897.1"/>
    </source>
</evidence>
<keyword evidence="1" id="KW-0808">Transferase</keyword>
<name>F3CI05_PSESG</name>
<dbReference type="AlphaFoldDB" id="F3CI05"/>
<feature type="non-terminal residue" evidence="1">
    <location>
        <position position="47"/>
    </location>
</feature>
<dbReference type="EMBL" id="ADWY01003304">
    <property type="protein sequence ID" value="EGH18897.1"/>
    <property type="molecule type" value="Genomic_DNA"/>
</dbReference>
<protein>
    <submittedName>
        <fullName evidence="1">Histidine kinase, HAMP region: chemotaxis sensory transducer</fullName>
    </submittedName>
</protein>
<gene>
    <name evidence="1" type="ORF">Pgy4_38643</name>
</gene>